<dbReference type="RefSeq" id="WP_309972078.1">
    <property type="nucleotide sequence ID" value="NZ_JAVDWH010000001.1"/>
</dbReference>
<organism evidence="2 3">
    <name type="scientific">Aeromicrobium panaciterrae</name>
    <dbReference type="NCBI Taxonomy" id="363861"/>
    <lineage>
        <taxon>Bacteria</taxon>
        <taxon>Bacillati</taxon>
        <taxon>Actinomycetota</taxon>
        <taxon>Actinomycetes</taxon>
        <taxon>Propionibacteriales</taxon>
        <taxon>Nocardioidaceae</taxon>
        <taxon>Aeromicrobium</taxon>
    </lineage>
</organism>
<dbReference type="EMBL" id="JAVDWH010000001">
    <property type="protein sequence ID" value="MDR7087903.1"/>
    <property type="molecule type" value="Genomic_DNA"/>
</dbReference>
<proteinExistence type="predicted"/>
<feature type="domain" description="DUF4333" evidence="1">
    <location>
        <begin position="22"/>
        <end position="98"/>
    </location>
</feature>
<accession>A0ABU1URS8</accession>
<evidence type="ECO:0000313" key="3">
    <source>
        <dbReference type="Proteomes" id="UP001257739"/>
    </source>
</evidence>
<dbReference type="Pfam" id="PF14230">
    <property type="entry name" value="DUF4333"/>
    <property type="match status" value="1"/>
</dbReference>
<keyword evidence="3" id="KW-1185">Reference proteome</keyword>
<sequence length="179" mass="18841">MTKSIPTLGLFTSRRMIAGVLLAFVTFAAAGCGASTIDPDSITKQIVKAQQELVPDLKVDGAKCPADIEATKGATFECTVNVDGVKAPYDVTVTKIEGDDVVFDFEPAKAIISVAETVKFAEDTAAKSDMVGAEVDCGDAAIIVQDAGTTFPCTLTLGDEQQDFEIEIVDTKGTIKIKE</sequence>
<evidence type="ECO:0000259" key="1">
    <source>
        <dbReference type="Pfam" id="PF14230"/>
    </source>
</evidence>
<protein>
    <submittedName>
        <fullName evidence="2">Plastocyanin</fullName>
    </submittedName>
</protein>
<gene>
    <name evidence="2" type="ORF">J2X11_002742</name>
</gene>
<dbReference type="InterPro" id="IPR025637">
    <property type="entry name" value="DUF4333"/>
</dbReference>
<dbReference type="Proteomes" id="UP001257739">
    <property type="component" value="Unassembled WGS sequence"/>
</dbReference>
<evidence type="ECO:0000313" key="2">
    <source>
        <dbReference type="EMBL" id="MDR7087903.1"/>
    </source>
</evidence>
<reference evidence="2 3" key="1">
    <citation type="submission" date="2023-07" db="EMBL/GenBank/DDBJ databases">
        <title>Sorghum-associated microbial communities from plants grown in Nebraska, USA.</title>
        <authorList>
            <person name="Schachtman D."/>
        </authorList>
    </citation>
    <scope>NUCLEOTIDE SEQUENCE [LARGE SCALE GENOMIC DNA]</scope>
    <source>
        <strain evidence="2 3">BE248</strain>
    </source>
</reference>
<name>A0ABU1URS8_9ACTN</name>
<comment type="caution">
    <text evidence="2">The sequence shown here is derived from an EMBL/GenBank/DDBJ whole genome shotgun (WGS) entry which is preliminary data.</text>
</comment>
<dbReference type="PROSITE" id="PS51257">
    <property type="entry name" value="PROKAR_LIPOPROTEIN"/>
    <property type="match status" value="1"/>
</dbReference>